<dbReference type="InterPro" id="IPR008207">
    <property type="entry name" value="Sig_transdc_His_kin_Hpt_dom"/>
</dbReference>
<accession>A0ABT0BUV9</accession>
<feature type="modified residue" description="Phosphohistidine" evidence="2">
    <location>
        <position position="32"/>
    </location>
</feature>
<reference evidence="4 5" key="1">
    <citation type="submission" date="2022-04" db="EMBL/GenBank/DDBJ databases">
        <title>Identification of a novel bacterium isolated from mangrove sediments.</title>
        <authorList>
            <person name="Pan X."/>
        </authorList>
    </citation>
    <scope>NUCLEOTIDE SEQUENCE [LARGE SCALE GENOMIC DNA]</scope>
    <source>
        <strain evidence="4 5">B2638</strain>
    </source>
</reference>
<keyword evidence="2" id="KW-0597">Phosphoprotein</keyword>
<gene>
    <name evidence="4" type="ORF">MTR66_18835</name>
</gene>
<dbReference type="PROSITE" id="PS50894">
    <property type="entry name" value="HPT"/>
    <property type="match status" value="1"/>
</dbReference>
<dbReference type="EMBL" id="JALHLG010000049">
    <property type="protein sequence ID" value="MCJ2188862.1"/>
    <property type="molecule type" value="Genomic_DNA"/>
</dbReference>
<organism evidence="4 5">
    <name type="scientific">Novosphingobium beihaiensis</name>
    <dbReference type="NCBI Taxonomy" id="2930389"/>
    <lineage>
        <taxon>Bacteria</taxon>
        <taxon>Pseudomonadati</taxon>
        <taxon>Pseudomonadota</taxon>
        <taxon>Alphaproteobacteria</taxon>
        <taxon>Sphingomonadales</taxon>
        <taxon>Sphingomonadaceae</taxon>
        <taxon>Novosphingobium</taxon>
    </lineage>
</organism>
<protein>
    <submittedName>
        <fullName evidence="4">Hpt domain-containing protein</fullName>
    </submittedName>
</protein>
<keyword evidence="5" id="KW-1185">Reference proteome</keyword>
<dbReference type="Pfam" id="PF01627">
    <property type="entry name" value="Hpt"/>
    <property type="match status" value="1"/>
</dbReference>
<feature type="domain" description="HPt" evidence="3">
    <location>
        <begin position="1"/>
        <end position="92"/>
    </location>
</feature>
<dbReference type="SUPFAM" id="SSF47226">
    <property type="entry name" value="Histidine-containing phosphotransfer domain, HPT domain"/>
    <property type="match status" value="1"/>
</dbReference>
<keyword evidence="1" id="KW-0902">Two-component regulatory system</keyword>
<evidence type="ECO:0000313" key="4">
    <source>
        <dbReference type="EMBL" id="MCJ2188862.1"/>
    </source>
</evidence>
<evidence type="ECO:0000313" key="5">
    <source>
        <dbReference type="Proteomes" id="UP001202281"/>
    </source>
</evidence>
<dbReference type="InterPro" id="IPR036641">
    <property type="entry name" value="HPT_dom_sf"/>
</dbReference>
<dbReference type="Gene3D" id="1.20.120.160">
    <property type="entry name" value="HPT domain"/>
    <property type="match status" value="1"/>
</dbReference>
<evidence type="ECO:0000259" key="3">
    <source>
        <dbReference type="PROSITE" id="PS50894"/>
    </source>
</evidence>
<evidence type="ECO:0000256" key="2">
    <source>
        <dbReference type="PROSITE-ProRule" id="PRU00110"/>
    </source>
</evidence>
<evidence type="ECO:0000256" key="1">
    <source>
        <dbReference type="ARBA" id="ARBA00023012"/>
    </source>
</evidence>
<sequence>MPSKISLMEEAASALTGNVQADDVATIERALHDIVGVASTLGFAPLGDAARRAEDIARTLRNATAEDSGASVEALQAGIQELRKLPPLGDDA</sequence>
<proteinExistence type="predicted"/>
<dbReference type="Proteomes" id="UP001202281">
    <property type="component" value="Unassembled WGS sequence"/>
</dbReference>
<name>A0ABT0BUV9_9SPHN</name>
<comment type="caution">
    <text evidence="4">The sequence shown here is derived from an EMBL/GenBank/DDBJ whole genome shotgun (WGS) entry which is preliminary data.</text>
</comment>